<feature type="compositionally biased region" description="Basic and acidic residues" evidence="2">
    <location>
        <begin position="22"/>
        <end position="47"/>
    </location>
</feature>
<dbReference type="PANTHER" id="PTHR35295">
    <property type="entry name" value="DNA LIGASE-LIKE PROTEIN"/>
    <property type="match status" value="1"/>
</dbReference>
<keyword evidence="1" id="KW-0175">Coiled coil</keyword>
<reference evidence="3" key="1">
    <citation type="journal article" date="2019" name="BMC Genomics">
        <title>A new reference genome for Sorghum bicolor reveals high levels of sequence similarity between sweet and grain genotypes: implications for the genetics of sugar metabolism.</title>
        <authorList>
            <person name="Cooper E.A."/>
            <person name="Brenton Z.W."/>
            <person name="Flinn B.S."/>
            <person name="Jenkins J."/>
            <person name="Shu S."/>
            <person name="Flowers D."/>
            <person name="Luo F."/>
            <person name="Wang Y."/>
            <person name="Xia P."/>
            <person name="Barry K."/>
            <person name="Daum C."/>
            <person name="Lipzen A."/>
            <person name="Yoshinaga Y."/>
            <person name="Schmutz J."/>
            <person name="Saski C."/>
            <person name="Vermerris W."/>
            <person name="Kresovich S."/>
        </authorList>
    </citation>
    <scope>NUCLEOTIDE SEQUENCE</scope>
</reference>
<gene>
    <name evidence="3" type="ORF">BDA96_01G021500</name>
</gene>
<feature type="compositionally biased region" description="Low complexity" evidence="2">
    <location>
        <begin position="1"/>
        <end position="21"/>
    </location>
</feature>
<comment type="caution">
    <text evidence="3">The sequence shown here is derived from an EMBL/GenBank/DDBJ whole genome shotgun (WGS) entry which is preliminary data.</text>
</comment>
<dbReference type="Proteomes" id="UP000807115">
    <property type="component" value="Chromosome 1"/>
</dbReference>
<sequence>MSAAAKAKAKASGGKRAAASKDPAEALVSDKRRRERGGMDDSDHEFDSDMKEIVTLLKQIKDKAHKDGQKKTEQAISSVATEIQTMVQDTKTRLEKERQSFLKALSKTSKECEGLLKNEYTKFQATHDKFCKDKAAHIQNFKDLFSKFEDDKEKLLVQYELQRKKEKATLSELEKTFSEKIANAEESLKKMKQDDKSIHILRKSIGSFLSGDPDDQSGQDDD</sequence>
<name>A0A921UVT2_SORBI</name>
<feature type="coiled-coil region" evidence="1">
    <location>
        <begin position="156"/>
        <end position="194"/>
    </location>
</feature>
<dbReference type="OrthoDB" id="1897584at2759"/>
<evidence type="ECO:0000313" key="4">
    <source>
        <dbReference type="Proteomes" id="UP000807115"/>
    </source>
</evidence>
<dbReference type="PANTHER" id="PTHR35295:SF1">
    <property type="entry name" value="DNA LIGASE-LIKE PROTEIN"/>
    <property type="match status" value="1"/>
</dbReference>
<proteinExistence type="predicted"/>
<dbReference type="EMBL" id="CM027680">
    <property type="protein sequence ID" value="KAG0546759.1"/>
    <property type="molecule type" value="Genomic_DNA"/>
</dbReference>
<dbReference type="AlphaFoldDB" id="A0A921UVT2"/>
<evidence type="ECO:0000313" key="3">
    <source>
        <dbReference type="EMBL" id="KAG0546759.1"/>
    </source>
</evidence>
<protein>
    <submittedName>
        <fullName evidence="3">Uncharacterized protein</fullName>
    </submittedName>
</protein>
<accession>A0A921UVT2</accession>
<evidence type="ECO:0000256" key="2">
    <source>
        <dbReference type="SAM" id="MobiDB-lite"/>
    </source>
</evidence>
<feature type="region of interest" description="Disordered" evidence="2">
    <location>
        <begin position="1"/>
        <end position="47"/>
    </location>
</feature>
<reference evidence="3" key="2">
    <citation type="submission" date="2020-10" db="EMBL/GenBank/DDBJ databases">
        <authorList>
            <person name="Cooper E.A."/>
            <person name="Brenton Z.W."/>
            <person name="Flinn B.S."/>
            <person name="Jenkins J."/>
            <person name="Shu S."/>
            <person name="Flowers D."/>
            <person name="Luo F."/>
            <person name="Wang Y."/>
            <person name="Xia P."/>
            <person name="Barry K."/>
            <person name="Daum C."/>
            <person name="Lipzen A."/>
            <person name="Yoshinaga Y."/>
            <person name="Schmutz J."/>
            <person name="Saski C."/>
            <person name="Vermerris W."/>
            <person name="Kresovich S."/>
        </authorList>
    </citation>
    <scope>NUCLEOTIDE SEQUENCE</scope>
</reference>
<evidence type="ECO:0000256" key="1">
    <source>
        <dbReference type="SAM" id="Coils"/>
    </source>
</evidence>
<organism evidence="3 4">
    <name type="scientific">Sorghum bicolor</name>
    <name type="common">Sorghum</name>
    <name type="synonym">Sorghum vulgare</name>
    <dbReference type="NCBI Taxonomy" id="4558"/>
    <lineage>
        <taxon>Eukaryota</taxon>
        <taxon>Viridiplantae</taxon>
        <taxon>Streptophyta</taxon>
        <taxon>Embryophyta</taxon>
        <taxon>Tracheophyta</taxon>
        <taxon>Spermatophyta</taxon>
        <taxon>Magnoliopsida</taxon>
        <taxon>Liliopsida</taxon>
        <taxon>Poales</taxon>
        <taxon>Poaceae</taxon>
        <taxon>PACMAD clade</taxon>
        <taxon>Panicoideae</taxon>
        <taxon>Andropogonodae</taxon>
        <taxon>Andropogoneae</taxon>
        <taxon>Sorghinae</taxon>
        <taxon>Sorghum</taxon>
    </lineage>
</organism>
<dbReference type="Gramene" id="EER90561">
    <property type="protein sequence ID" value="EER90561"/>
    <property type="gene ID" value="SORBI_3001G020700"/>
</dbReference>
<dbReference type="KEGG" id="sbi:8079660"/>